<evidence type="ECO:0000256" key="1">
    <source>
        <dbReference type="ARBA" id="ARBA00010928"/>
    </source>
</evidence>
<dbReference type="InterPro" id="IPR036291">
    <property type="entry name" value="NAD(P)-bd_dom_sf"/>
</dbReference>
<organism evidence="5 6">
    <name type="scientific">Dyella ginsengisoli</name>
    <dbReference type="NCBI Taxonomy" id="363848"/>
    <lineage>
        <taxon>Bacteria</taxon>
        <taxon>Pseudomonadati</taxon>
        <taxon>Pseudomonadota</taxon>
        <taxon>Gammaproteobacteria</taxon>
        <taxon>Lysobacterales</taxon>
        <taxon>Rhodanobacteraceae</taxon>
        <taxon>Dyella</taxon>
    </lineage>
</organism>
<dbReference type="Gene3D" id="3.30.360.10">
    <property type="entry name" value="Dihydrodipicolinate Reductase, domain 2"/>
    <property type="match status" value="1"/>
</dbReference>
<sequence>MTASPPIRLGLTGYGYAGKTFHAPLIRATPGLELAAVTSRDAGKVHADLPGVRVHETPAALIADDSLDVVVIATPNDTHAPLAADALRAGRHVVIDKPMALNLAEARSLVALAERSAGQLSVFHNRRWDSDYLAVKQAIDEGAVGEVMHFESHIDRYRPTVRDRWRESSAPGAGIWYDLGPHLVDQALQLFGLPERVHAALAIQRAGGLSDDWAHVRLDYGARQVIVHASMLAAGGARRFVVHGTRGSLVKAGADRQEAQLLAGLSPGAPGWGEDPDPLTVIDAQGHAHTLPLAAGDQRRYYAALRDAIASEAPWPVAPIEALAVMAVIDAGFASQREGCAVALPLSGAERATFATGHDQSA</sequence>
<comment type="similarity">
    <text evidence="1">Belongs to the Gfo/Idh/MocA family.</text>
</comment>
<keyword evidence="6" id="KW-1185">Reference proteome</keyword>
<proteinExistence type="inferred from homology"/>
<evidence type="ECO:0000313" key="6">
    <source>
        <dbReference type="Proteomes" id="UP001620460"/>
    </source>
</evidence>
<dbReference type="Pfam" id="PF02894">
    <property type="entry name" value="GFO_IDH_MocA_C"/>
    <property type="match status" value="1"/>
</dbReference>
<dbReference type="InterPro" id="IPR004104">
    <property type="entry name" value="Gfo/Idh/MocA-like_OxRdtase_C"/>
</dbReference>
<dbReference type="InterPro" id="IPR000683">
    <property type="entry name" value="Gfo/Idh/MocA-like_OxRdtase_N"/>
</dbReference>
<gene>
    <name evidence="5" type="ORF">ISP17_03915</name>
</gene>
<feature type="domain" description="Gfo/Idh/MocA-like oxidoreductase C-terminal" evidence="4">
    <location>
        <begin position="136"/>
        <end position="343"/>
    </location>
</feature>
<dbReference type="Proteomes" id="UP001620460">
    <property type="component" value="Unassembled WGS sequence"/>
</dbReference>
<dbReference type="Pfam" id="PF01408">
    <property type="entry name" value="GFO_IDH_MocA"/>
    <property type="match status" value="1"/>
</dbReference>
<dbReference type="PANTHER" id="PTHR43708:SF5">
    <property type="entry name" value="CONSERVED EXPRESSED OXIDOREDUCTASE (EUROFUNG)-RELATED"/>
    <property type="match status" value="1"/>
</dbReference>
<dbReference type="NCBIfam" id="NF008607">
    <property type="entry name" value="PRK11579.1"/>
    <property type="match status" value="1"/>
</dbReference>
<dbReference type="Gene3D" id="3.40.50.720">
    <property type="entry name" value="NAD(P)-binding Rossmann-like Domain"/>
    <property type="match status" value="1"/>
</dbReference>
<dbReference type="EMBL" id="JADIKM010000001">
    <property type="protein sequence ID" value="MFK2903097.1"/>
    <property type="molecule type" value="Genomic_DNA"/>
</dbReference>
<dbReference type="InterPro" id="IPR051317">
    <property type="entry name" value="Gfo/Idh/MocA_oxidoreduct"/>
</dbReference>
<evidence type="ECO:0000259" key="4">
    <source>
        <dbReference type="Pfam" id="PF02894"/>
    </source>
</evidence>
<evidence type="ECO:0000259" key="3">
    <source>
        <dbReference type="Pfam" id="PF01408"/>
    </source>
</evidence>
<dbReference type="SUPFAM" id="SSF51735">
    <property type="entry name" value="NAD(P)-binding Rossmann-fold domains"/>
    <property type="match status" value="1"/>
</dbReference>
<feature type="domain" description="Gfo/Idh/MocA-like oxidoreductase N-terminal" evidence="3">
    <location>
        <begin position="7"/>
        <end position="124"/>
    </location>
</feature>
<dbReference type="RefSeq" id="WP_404630236.1">
    <property type="nucleotide sequence ID" value="NZ_JADIKM010000001.1"/>
</dbReference>
<dbReference type="PANTHER" id="PTHR43708">
    <property type="entry name" value="CONSERVED EXPRESSED OXIDOREDUCTASE (EUROFUNG)"/>
    <property type="match status" value="1"/>
</dbReference>
<accession>A0ABW8JTG6</accession>
<evidence type="ECO:0000256" key="2">
    <source>
        <dbReference type="ARBA" id="ARBA00023002"/>
    </source>
</evidence>
<comment type="caution">
    <text evidence="5">The sequence shown here is derived from an EMBL/GenBank/DDBJ whole genome shotgun (WGS) entry which is preliminary data.</text>
</comment>
<name>A0ABW8JTG6_9GAMM</name>
<reference evidence="5 6" key="1">
    <citation type="submission" date="2020-10" db="EMBL/GenBank/DDBJ databases">
        <title>Phylogeny of dyella-like bacteria.</title>
        <authorList>
            <person name="Fu J."/>
        </authorList>
    </citation>
    <scope>NUCLEOTIDE SEQUENCE [LARGE SCALE GENOMIC DNA]</scope>
    <source>
        <strain evidence="5 6">Gsoil3046</strain>
    </source>
</reference>
<keyword evidence="2" id="KW-0560">Oxidoreductase</keyword>
<protein>
    <submittedName>
        <fullName evidence="5">Oxidoreductase</fullName>
    </submittedName>
</protein>
<evidence type="ECO:0000313" key="5">
    <source>
        <dbReference type="EMBL" id="MFK2903097.1"/>
    </source>
</evidence>